<evidence type="ECO:0000313" key="2">
    <source>
        <dbReference type="EMBL" id="KAK9877250.1"/>
    </source>
</evidence>
<dbReference type="EMBL" id="JARQZJ010000040">
    <property type="protein sequence ID" value="KAK9877250.1"/>
    <property type="molecule type" value="Genomic_DNA"/>
</dbReference>
<sequence length="117" mass="13503">MGGTTFYRQEIVELAFYRVSDHRTSPYRIYDVKVLRQLVEERVRLRASWCPVVPVPPVRDGDPEAGNGERVITVPPSSTGSLSLNNSSAFRRKRNGTIVEYGTYRRWYHARFALKDI</sequence>
<name>A0AAW1UB31_9CUCU</name>
<feature type="compositionally biased region" description="Low complexity" evidence="1">
    <location>
        <begin position="77"/>
        <end position="86"/>
    </location>
</feature>
<comment type="caution">
    <text evidence="2">The sequence shown here is derived from an EMBL/GenBank/DDBJ whole genome shotgun (WGS) entry which is preliminary data.</text>
</comment>
<accession>A0AAW1UB31</accession>
<dbReference type="Proteomes" id="UP001431783">
    <property type="component" value="Unassembled WGS sequence"/>
</dbReference>
<protein>
    <submittedName>
        <fullName evidence="2">Uncharacterized protein</fullName>
    </submittedName>
</protein>
<evidence type="ECO:0000313" key="3">
    <source>
        <dbReference type="Proteomes" id="UP001431783"/>
    </source>
</evidence>
<organism evidence="2 3">
    <name type="scientific">Henosepilachna vigintioctopunctata</name>
    <dbReference type="NCBI Taxonomy" id="420089"/>
    <lineage>
        <taxon>Eukaryota</taxon>
        <taxon>Metazoa</taxon>
        <taxon>Ecdysozoa</taxon>
        <taxon>Arthropoda</taxon>
        <taxon>Hexapoda</taxon>
        <taxon>Insecta</taxon>
        <taxon>Pterygota</taxon>
        <taxon>Neoptera</taxon>
        <taxon>Endopterygota</taxon>
        <taxon>Coleoptera</taxon>
        <taxon>Polyphaga</taxon>
        <taxon>Cucujiformia</taxon>
        <taxon>Coccinelloidea</taxon>
        <taxon>Coccinellidae</taxon>
        <taxon>Epilachninae</taxon>
        <taxon>Epilachnini</taxon>
        <taxon>Henosepilachna</taxon>
    </lineage>
</organism>
<feature type="region of interest" description="Disordered" evidence="1">
    <location>
        <begin position="60"/>
        <end position="86"/>
    </location>
</feature>
<gene>
    <name evidence="2" type="ORF">WA026_016992</name>
</gene>
<evidence type="ECO:0000256" key="1">
    <source>
        <dbReference type="SAM" id="MobiDB-lite"/>
    </source>
</evidence>
<proteinExistence type="predicted"/>
<keyword evidence="3" id="KW-1185">Reference proteome</keyword>
<dbReference type="AlphaFoldDB" id="A0AAW1UB31"/>
<reference evidence="2 3" key="1">
    <citation type="submission" date="2023-03" db="EMBL/GenBank/DDBJ databases">
        <title>Genome insight into feeding habits of ladybird beetles.</title>
        <authorList>
            <person name="Li H.-S."/>
            <person name="Huang Y.-H."/>
            <person name="Pang H."/>
        </authorList>
    </citation>
    <scope>NUCLEOTIDE SEQUENCE [LARGE SCALE GENOMIC DNA]</scope>
    <source>
        <strain evidence="2">SYSU_2023b</strain>
        <tissue evidence="2">Whole body</tissue>
    </source>
</reference>